<protein>
    <submittedName>
        <fullName evidence="1">Uncharacterized protein</fullName>
    </submittedName>
</protein>
<gene>
    <name evidence="1" type="ORF">DSO57_1017412</name>
</gene>
<accession>A0ACC2TFV7</accession>
<comment type="caution">
    <text evidence="1">The sequence shown here is derived from an EMBL/GenBank/DDBJ whole genome shotgun (WGS) entry which is preliminary data.</text>
</comment>
<dbReference type="EMBL" id="QTSX02002913">
    <property type="protein sequence ID" value="KAJ9073350.1"/>
    <property type="molecule type" value="Genomic_DNA"/>
</dbReference>
<evidence type="ECO:0000313" key="2">
    <source>
        <dbReference type="Proteomes" id="UP001165960"/>
    </source>
</evidence>
<dbReference type="Proteomes" id="UP001165960">
    <property type="component" value="Unassembled WGS sequence"/>
</dbReference>
<organism evidence="1 2">
    <name type="scientific">Entomophthora muscae</name>
    <dbReference type="NCBI Taxonomy" id="34485"/>
    <lineage>
        <taxon>Eukaryota</taxon>
        <taxon>Fungi</taxon>
        <taxon>Fungi incertae sedis</taxon>
        <taxon>Zoopagomycota</taxon>
        <taxon>Entomophthoromycotina</taxon>
        <taxon>Entomophthoromycetes</taxon>
        <taxon>Entomophthorales</taxon>
        <taxon>Entomophthoraceae</taxon>
        <taxon>Entomophthora</taxon>
    </lineage>
</organism>
<name>A0ACC2TFV7_9FUNG</name>
<proteinExistence type="predicted"/>
<keyword evidence="2" id="KW-1185">Reference proteome</keyword>
<evidence type="ECO:0000313" key="1">
    <source>
        <dbReference type="EMBL" id="KAJ9073350.1"/>
    </source>
</evidence>
<sequence length="133" mass="14358">MLAFICISTALYNLTHLLLLATKSGHFALHDGDSSYSPLPTVPPAQDFSKLGFFYITVLGLVNQVVPHTESWFSLAIAVNYLVRIVPIVYLASQDRPASPMRAQLDSGMGHDINSGSTGSLSTPMQLEGKIPP</sequence>
<reference evidence="1" key="1">
    <citation type="submission" date="2022-04" db="EMBL/GenBank/DDBJ databases">
        <title>Genome of the entomopathogenic fungus Entomophthora muscae.</title>
        <authorList>
            <person name="Elya C."/>
            <person name="Lovett B.R."/>
            <person name="Lee E."/>
            <person name="Macias A.M."/>
            <person name="Hajek A.E."/>
            <person name="De Bivort B.L."/>
            <person name="Kasson M.T."/>
            <person name="De Fine Licht H.H."/>
            <person name="Stajich J.E."/>
        </authorList>
    </citation>
    <scope>NUCLEOTIDE SEQUENCE</scope>
    <source>
        <strain evidence="1">Berkeley</strain>
    </source>
</reference>